<proteinExistence type="predicted"/>
<reference evidence="2" key="1">
    <citation type="journal article" date="2015" name="MBio">
        <title>Genome-resolved metagenomic analysis reveals roles for candidate phyla and other microbial community members in biogeochemical transformations in oil reservoirs.</title>
        <authorList>
            <person name="Hu P."/>
            <person name="Tom L."/>
            <person name="Singh A."/>
            <person name="Thomas B.C."/>
            <person name="Baker B.J."/>
            <person name="Piceno Y.M."/>
            <person name="Andersen G.L."/>
            <person name="Banfield J.F."/>
        </authorList>
    </citation>
    <scope>NUCLEOTIDE SEQUENCE [LARGE SCALE GENOMIC DNA]</scope>
    <source>
        <strain evidence="2">56_747</strain>
    </source>
</reference>
<evidence type="ECO:0000313" key="4">
    <source>
        <dbReference type="Proteomes" id="UP000057043"/>
    </source>
</evidence>
<reference evidence="3 4" key="2">
    <citation type="journal article" date="2015" name="MBio">
        <title>Genome-Resolved Metagenomic Analysis Reveals Roles for Candidate Phyla and Other Microbial Community Members in Biogeochemical Transformations in Oil Reservoirs.</title>
        <authorList>
            <person name="Hu P."/>
            <person name="Tom L."/>
            <person name="Singh A."/>
            <person name="Thomas B.C."/>
            <person name="Baker B.J."/>
            <person name="Piceno Y.M."/>
            <person name="Andersen G.L."/>
            <person name="Banfield J.F."/>
        </authorList>
    </citation>
    <scope>NUCLEOTIDE SEQUENCE [LARGE SCALE GENOMIC DNA]</scope>
    <source>
        <strain evidence="1">57_489</strain>
    </source>
</reference>
<dbReference type="EMBL" id="LGHB01000019">
    <property type="protein sequence ID" value="KUK96126.1"/>
    <property type="molecule type" value="Genomic_DNA"/>
</dbReference>
<dbReference type="Proteomes" id="UP000057043">
    <property type="component" value="Unassembled WGS sequence"/>
</dbReference>
<dbReference type="EMBL" id="LGFT01000046">
    <property type="protein sequence ID" value="KUK43813.1"/>
    <property type="molecule type" value="Genomic_DNA"/>
</dbReference>
<dbReference type="Proteomes" id="UP000053961">
    <property type="component" value="Unassembled WGS sequence"/>
</dbReference>
<accession>A0A101IJ47</accession>
<sequence length="159" mass="17635">MKCEITIMLVCLVGSAAAAGYTTTQSAFLMGENPVVGSMDESRFEDYADMYWSSYISNPRVTQTTPLLARQMIDVENTLFFWMTNFPFNVSASSFGDGATRTVGAVSPRYDFAAGSTWFYTSAMPVEDSSFGQANQTTQSPVQRNRQFLTQEINNKFGL</sequence>
<gene>
    <name evidence="1" type="ORF">XD72_1802</name>
    <name evidence="2" type="ORF">XE07_1312</name>
</gene>
<evidence type="ECO:0000313" key="2">
    <source>
        <dbReference type="EMBL" id="KUK96126.1"/>
    </source>
</evidence>
<evidence type="ECO:0000313" key="1">
    <source>
        <dbReference type="EMBL" id="KUK43813.1"/>
    </source>
</evidence>
<name>A0A101IJ47_9EURY</name>
<protein>
    <submittedName>
        <fullName evidence="2">Uncharacterized protein</fullName>
    </submittedName>
</protein>
<dbReference type="PATRIC" id="fig|301375.6.peg.253"/>
<organism evidence="2 3">
    <name type="scientific">Methanothrix harundinacea</name>
    <dbReference type="NCBI Taxonomy" id="301375"/>
    <lineage>
        <taxon>Archaea</taxon>
        <taxon>Methanobacteriati</taxon>
        <taxon>Methanobacteriota</taxon>
        <taxon>Stenosarchaea group</taxon>
        <taxon>Methanomicrobia</taxon>
        <taxon>Methanotrichales</taxon>
        <taxon>Methanotrichaceae</taxon>
        <taxon>Methanothrix</taxon>
    </lineage>
</organism>
<dbReference type="AlphaFoldDB" id="A0A101IJ47"/>
<comment type="caution">
    <text evidence="2">The sequence shown here is derived from an EMBL/GenBank/DDBJ whole genome shotgun (WGS) entry which is preliminary data.</text>
</comment>
<evidence type="ECO:0000313" key="3">
    <source>
        <dbReference type="Proteomes" id="UP000053961"/>
    </source>
</evidence>